<proteinExistence type="predicted"/>
<protein>
    <submittedName>
        <fullName evidence="2">tRNA pseudouridine synthase A</fullName>
    </submittedName>
</protein>
<dbReference type="Proteomes" id="UP000231962">
    <property type="component" value="Unassembled WGS sequence"/>
</dbReference>
<dbReference type="EMBL" id="NPDY01000036">
    <property type="protein sequence ID" value="PJZ68071.1"/>
    <property type="molecule type" value="Genomic_DNA"/>
</dbReference>
<name>A0ABX4P7F0_9LEPT</name>
<dbReference type="InterPro" id="IPR001406">
    <property type="entry name" value="PsdUridine_synth_TruA"/>
</dbReference>
<dbReference type="PANTHER" id="PTHR11142:SF0">
    <property type="entry name" value="TRNA PSEUDOURIDINE SYNTHASE-LIKE 1"/>
    <property type="match status" value="1"/>
</dbReference>
<keyword evidence="3" id="KW-1185">Reference proteome</keyword>
<dbReference type="PANTHER" id="PTHR11142">
    <property type="entry name" value="PSEUDOURIDYLATE SYNTHASE"/>
    <property type="match status" value="1"/>
</dbReference>
<reference evidence="2 3" key="1">
    <citation type="submission" date="2017-07" db="EMBL/GenBank/DDBJ databases">
        <title>Leptospira spp. isolated from tropical soils.</title>
        <authorList>
            <person name="Thibeaux R."/>
            <person name="Iraola G."/>
            <person name="Ferres I."/>
            <person name="Bierque E."/>
            <person name="Girault D."/>
            <person name="Soupe-Gilbert M.-E."/>
            <person name="Picardeau M."/>
            <person name="Goarant C."/>
        </authorList>
    </citation>
    <scope>NUCLEOTIDE SEQUENCE [LARGE SCALE GENOMIC DNA]</scope>
    <source>
        <strain evidence="2 3">FH1-B-C1</strain>
    </source>
</reference>
<dbReference type="InterPro" id="IPR020094">
    <property type="entry name" value="TruA/RsuA/RluB/E/F_N"/>
</dbReference>
<gene>
    <name evidence="2" type="ORF">CH360_18055</name>
</gene>
<keyword evidence="1" id="KW-0413">Isomerase</keyword>
<feature type="non-terminal residue" evidence="2">
    <location>
        <position position="109"/>
    </location>
</feature>
<organism evidence="2 3">
    <name type="scientific">Leptospira perolatii</name>
    <dbReference type="NCBI Taxonomy" id="2023191"/>
    <lineage>
        <taxon>Bacteria</taxon>
        <taxon>Pseudomonadati</taxon>
        <taxon>Spirochaetota</taxon>
        <taxon>Spirochaetia</taxon>
        <taxon>Leptospirales</taxon>
        <taxon>Leptospiraceae</taxon>
        <taxon>Leptospira</taxon>
    </lineage>
</organism>
<evidence type="ECO:0000256" key="1">
    <source>
        <dbReference type="ARBA" id="ARBA00023235"/>
    </source>
</evidence>
<dbReference type="SUPFAM" id="SSF55120">
    <property type="entry name" value="Pseudouridine synthase"/>
    <property type="match status" value="1"/>
</dbReference>
<accession>A0ABX4P7F0</accession>
<dbReference type="InterPro" id="IPR020103">
    <property type="entry name" value="PsdUridine_synth_cat_dom_sf"/>
</dbReference>
<sequence length="109" mass="12064">MTELSEASRNYALLLEYDGLAFYGYQSQRQSPTVQESIERALLTLLKIPSRIYGAGRTDTGVHAKGMVINFRSPFPILDEARFLLSMNALTDPGVSVLSMCEVPTTFNA</sequence>
<dbReference type="Gene3D" id="3.30.70.580">
    <property type="entry name" value="Pseudouridine synthase I, catalytic domain, N-terminal subdomain"/>
    <property type="match status" value="1"/>
</dbReference>
<evidence type="ECO:0000313" key="3">
    <source>
        <dbReference type="Proteomes" id="UP000231962"/>
    </source>
</evidence>
<comment type="caution">
    <text evidence="2">The sequence shown here is derived from an EMBL/GenBank/DDBJ whole genome shotgun (WGS) entry which is preliminary data.</text>
</comment>
<evidence type="ECO:0000313" key="2">
    <source>
        <dbReference type="EMBL" id="PJZ68071.1"/>
    </source>
</evidence>